<dbReference type="EMBL" id="DS113567">
    <property type="protein sequence ID" value="EAY01432.1"/>
    <property type="molecule type" value="Genomic_DNA"/>
</dbReference>
<name>A2F0V7_TRIV3</name>
<dbReference type="RefSeq" id="XP_001314136.1">
    <property type="nucleotide sequence ID" value="XM_001314125.1"/>
</dbReference>
<evidence type="ECO:0000313" key="3">
    <source>
        <dbReference type="EMBL" id="EAY01432.1"/>
    </source>
</evidence>
<proteinExistence type="predicted"/>
<keyword evidence="4" id="KW-1185">Reference proteome</keyword>
<dbReference type="InParanoid" id="A2F0V7"/>
<dbReference type="PANTHER" id="PTHR19327:SF0">
    <property type="entry name" value="GOLGIN SUBFAMILY A MEMBER 4"/>
    <property type="match status" value="1"/>
</dbReference>
<evidence type="ECO:0000313" key="4">
    <source>
        <dbReference type="Proteomes" id="UP000001542"/>
    </source>
</evidence>
<sequence>MFESSDCEHNATQESITNDSEDCSHSNLDCDQLLEKNTALFKENSILKSQFEQAIQTANQLQDVNLKNVELTSQIRELKNKNEDLLKRISLSAKTNNDLTNKLEKEKQAKNQLKQEYDTLIQNEVRKTKNIYKTQYDALLDQVKAIQEARENDAISQKVHAAKIGKVLDAAKHYFQTDVADLDSLITLFDNSSLNQPAIHQAENQKAPKLDKLADQYETDESISKERIKKYKSQLKSAMATIDELGSQIQSYKRSLVESEQKLNKAASESKDKLTKLQEEKENIQRENQRTVNSLQSKIQFLTEKVDRLSVKKEDSYRAPKAINQQPSYIAPQQPSMAQPSPIYSPAPINQNAVDDVPQTNNVQVMQQLNDQITTLTNQIKQESKKNDRLVKENQDLTNDRAHLATSLSQKDSELMALQAVHSESLKEIETLRAALKNLSTDRQKQLDLSLKKELKKQRSALVQLESSLDQTTKQLKDVEFERDNLSVNMKSLNTKIQTLENEILQLKDENNALQNELADEKEKLSRKKNVTEEDVMPISAWSCAEFSSTLASDVSKIARNNSLKPPSKLAAIYKIIIQYFEKQMEHRDNAIKEISDALDKVKDMASSMIVAASLAFTGEAPQSNSILCETTVAKLVQILNDYPRERSDIQRELQLLHSYVDMFNSTFGIEDTRDLTTMTENVKKVHEAINAKLKLGEKRLKKLRALEDKLETYEDDTKRERKQLEAEIQTNNDKIQDLELNLQKANDDIRRLTTEKQNLAKEKARANDEVANLQSELEKANETAKEVENNHNQQIKQIQQDVLNNSGGIIKQKDARIQDLETQLVQATKALSTQKSTLEEKLAEVDELKEELEKTKKDSVATIQLEKAALIDSYEKALRALKEQCDLHRKDVESLSERLSQAQETIKKSQISILQLKKENKQLSRDNTNIRDECDREKRLSDTVCQQKIASAESDLTKKFTEKLTIAEKERKRLITYILTELRPFSDCPSTIDEKTARATIMQSKDLLSKLVKSDSSIRRIVFASDSQTTEEAVAQAVLNSQ</sequence>
<gene>
    <name evidence="3" type="ORF">TVAG_490200</name>
</gene>
<dbReference type="SMR" id="A2F0V7"/>
<evidence type="ECO:0000256" key="2">
    <source>
        <dbReference type="SAM" id="MobiDB-lite"/>
    </source>
</evidence>
<feature type="coiled-coil region" evidence="1">
    <location>
        <begin position="697"/>
        <end position="941"/>
    </location>
</feature>
<reference evidence="3" key="2">
    <citation type="journal article" date="2007" name="Science">
        <title>Draft genome sequence of the sexually transmitted pathogen Trichomonas vaginalis.</title>
        <authorList>
            <person name="Carlton J.M."/>
            <person name="Hirt R.P."/>
            <person name="Silva J.C."/>
            <person name="Delcher A.L."/>
            <person name="Schatz M."/>
            <person name="Zhao Q."/>
            <person name="Wortman J.R."/>
            <person name="Bidwell S.L."/>
            <person name="Alsmark U.C.M."/>
            <person name="Besteiro S."/>
            <person name="Sicheritz-Ponten T."/>
            <person name="Noel C.J."/>
            <person name="Dacks J.B."/>
            <person name="Foster P.G."/>
            <person name="Simillion C."/>
            <person name="Van de Peer Y."/>
            <person name="Miranda-Saavedra D."/>
            <person name="Barton G.J."/>
            <person name="Westrop G.D."/>
            <person name="Mueller S."/>
            <person name="Dessi D."/>
            <person name="Fiori P.L."/>
            <person name="Ren Q."/>
            <person name="Paulsen I."/>
            <person name="Zhang H."/>
            <person name="Bastida-Corcuera F.D."/>
            <person name="Simoes-Barbosa A."/>
            <person name="Brown M.T."/>
            <person name="Hayes R.D."/>
            <person name="Mukherjee M."/>
            <person name="Okumura C.Y."/>
            <person name="Schneider R."/>
            <person name="Smith A.J."/>
            <person name="Vanacova S."/>
            <person name="Villalvazo M."/>
            <person name="Haas B.J."/>
            <person name="Pertea M."/>
            <person name="Feldblyum T.V."/>
            <person name="Utterback T.R."/>
            <person name="Shu C.L."/>
            <person name="Osoegawa K."/>
            <person name="de Jong P.J."/>
            <person name="Hrdy I."/>
            <person name="Horvathova L."/>
            <person name="Zubacova Z."/>
            <person name="Dolezal P."/>
            <person name="Malik S.B."/>
            <person name="Logsdon J.M. Jr."/>
            <person name="Henze K."/>
            <person name="Gupta A."/>
            <person name="Wang C.C."/>
            <person name="Dunne R.L."/>
            <person name="Upcroft J.A."/>
            <person name="Upcroft P."/>
            <person name="White O."/>
            <person name="Salzberg S.L."/>
            <person name="Tang P."/>
            <person name="Chiu C.-H."/>
            <person name="Lee Y.-S."/>
            <person name="Embley T.M."/>
            <person name="Coombs G.H."/>
            <person name="Mottram J.C."/>
            <person name="Tachezy J."/>
            <person name="Fraser-Liggett C.M."/>
            <person name="Johnson P.J."/>
        </authorList>
    </citation>
    <scope>NUCLEOTIDE SEQUENCE [LARGE SCALE GENOMIC DNA]</scope>
    <source>
        <strain evidence="3">G3</strain>
    </source>
</reference>
<dbReference type="Proteomes" id="UP000001542">
    <property type="component" value="Unassembled WGS sequence"/>
</dbReference>
<protein>
    <submittedName>
        <fullName evidence="3">Uncharacterized protein</fullName>
    </submittedName>
</protein>
<dbReference type="VEuPathDB" id="TrichDB:TVAGG3_0532880"/>
<dbReference type="VEuPathDB" id="TrichDB:TVAG_490200"/>
<dbReference type="STRING" id="5722.A2F0V7"/>
<organism evidence="3 4">
    <name type="scientific">Trichomonas vaginalis (strain ATCC PRA-98 / G3)</name>
    <dbReference type="NCBI Taxonomy" id="412133"/>
    <lineage>
        <taxon>Eukaryota</taxon>
        <taxon>Metamonada</taxon>
        <taxon>Parabasalia</taxon>
        <taxon>Trichomonadida</taxon>
        <taxon>Trichomonadidae</taxon>
        <taxon>Trichomonas</taxon>
    </lineage>
</organism>
<reference evidence="3" key="1">
    <citation type="submission" date="2006-10" db="EMBL/GenBank/DDBJ databases">
        <authorList>
            <person name="Amadeo P."/>
            <person name="Zhao Q."/>
            <person name="Wortman J."/>
            <person name="Fraser-Liggett C."/>
            <person name="Carlton J."/>
        </authorList>
    </citation>
    <scope>NUCLEOTIDE SEQUENCE</scope>
    <source>
        <strain evidence="3">G3</strain>
    </source>
</reference>
<feature type="coiled-coil region" evidence="1">
    <location>
        <begin position="455"/>
        <end position="535"/>
    </location>
</feature>
<feature type="coiled-coil region" evidence="1">
    <location>
        <begin position="228"/>
        <end position="312"/>
    </location>
</feature>
<dbReference type="OMA" id="TNIRDEC"/>
<feature type="coiled-coil region" evidence="1">
    <location>
        <begin position="61"/>
        <end position="123"/>
    </location>
</feature>
<dbReference type="Gene3D" id="1.10.287.1490">
    <property type="match status" value="1"/>
</dbReference>
<feature type="compositionally biased region" description="Basic and acidic residues" evidence="2">
    <location>
        <begin position="1"/>
        <end position="11"/>
    </location>
</feature>
<accession>A2F0V7</accession>
<dbReference type="KEGG" id="tva:4759259"/>
<dbReference type="AlphaFoldDB" id="A2F0V7"/>
<feature type="region of interest" description="Disordered" evidence="2">
    <location>
        <begin position="1"/>
        <end position="24"/>
    </location>
</feature>
<keyword evidence="1" id="KW-0175">Coiled coil</keyword>
<feature type="coiled-coil region" evidence="1">
    <location>
        <begin position="366"/>
        <end position="400"/>
    </location>
</feature>
<dbReference type="PANTHER" id="PTHR19327">
    <property type="entry name" value="GOLGIN"/>
    <property type="match status" value="1"/>
</dbReference>
<evidence type="ECO:0000256" key="1">
    <source>
        <dbReference type="SAM" id="Coils"/>
    </source>
</evidence>